<evidence type="ECO:0000256" key="2">
    <source>
        <dbReference type="ARBA" id="ARBA00023274"/>
    </source>
</evidence>
<dbReference type="InterPro" id="IPR008991">
    <property type="entry name" value="Translation_prot_SH3-like_sf"/>
</dbReference>
<dbReference type="AlphaFoldDB" id="A0A0S6UE35"/>
<dbReference type="Proteomes" id="UP000063718">
    <property type="component" value="Unassembled WGS sequence"/>
</dbReference>
<dbReference type="GO" id="GO:1990904">
    <property type="term" value="C:ribonucleoprotein complex"/>
    <property type="evidence" value="ECO:0007669"/>
    <property type="project" value="UniProtKB-KW"/>
</dbReference>
<dbReference type="InterPro" id="IPR041985">
    <property type="entry name" value="Ribosomal_eL14_KOW"/>
</dbReference>
<sequence>MEAEVMPAGQLQVGQLVFSRAGRDRGHPFLVWGIAGPGRVYLVDGKLRRTGKPKLKNVLHVQPVNQIARGIVERLNRKEMVTDAEVRQAIAQLLGTERA</sequence>
<dbReference type="GO" id="GO:0005840">
    <property type="term" value="C:ribosome"/>
    <property type="evidence" value="ECO:0007669"/>
    <property type="project" value="UniProtKB-KW"/>
</dbReference>
<dbReference type="SUPFAM" id="SSF50104">
    <property type="entry name" value="Translation proteins SH3-like domain"/>
    <property type="match status" value="1"/>
</dbReference>
<reference evidence="3" key="1">
    <citation type="journal article" date="2014" name="Gene">
        <title>Genome-guided analysis of transformation efficiency and carbon dioxide assimilation by Moorella thermoacetica Y72.</title>
        <authorList>
            <person name="Tsukahara K."/>
            <person name="Kita A."/>
            <person name="Nakashimada Y."/>
            <person name="Hoshino T."/>
            <person name="Murakami K."/>
        </authorList>
    </citation>
    <scope>NUCLEOTIDE SEQUENCE [LARGE SCALE GENOMIC DNA]</scope>
    <source>
        <strain evidence="3">Y72</strain>
    </source>
</reference>
<dbReference type="EMBL" id="DF238840">
    <property type="protein sequence ID" value="GAF25670.1"/>
    <property type="molecule type" value="Genomic_DNA"/>
</dbReference>
<keyword evidence="1 3" id="KW-0689">Ribosomal protein</keyword>
<gene>
    <name evidence="3" type="ORF">MTY_1006</name>
</gene>
<dbReference type="CDD" id="cd06088">
    <property type="entry name" value="KOW_RPL14"/>
    <property type="match status" value="1"/>
</dbReference>
<keyword evidence="2" id="KW-0687">Ribonucleoprotein</keyword>
<protein>
    <submittedName>
        <fullName evidence="3">Ribosomal protein L14E/L6E/L27E</fullName>
    </submittedName>
</protein>
<proteinExistence type="predicted"/>
<name>A0A0S6UE35_NEOTH</name>
<accession>A0A0S6UE35</accession>
<organism evidence="3">
    <name type="scientific">Moorella thermoacetica Y72</name>
    <dbReference type="NCBI Taxonomy" id="1325331"/>
    <lineage>
        <taxon>Bacteria</taxon>
        <taxon>Bacillati</taxon>
        <taxon>Bacillota</taxon>
        <taxon>Clostridia</taxon>
        <taxon>Neomoorellales</taxon>
        <taxon>Neomoorellaceae</taxon>
        <taxon>Neomoorella</taxon>
    </lineage>
</organism>
<evidence type="ECO:0000313" key="3">
    <source>
        <dbReference type="EMBL" id="GAF25670.1"/>
    </source>
</evidence>
<evidence type="ECO:0000256" key="1">
    <source>
        <dbReference type="ARBA" id="ARBA00022980"/>
    </source>
</evidence>